<dbReference type="Gene3D" id="3.40.50.300">
    <property type="entry name" value="P-loop containing nucleotide triphosphate hydrolases"/>
    <property type="match status" value="1"/>
</dbReference>
<evidence type="ECO:0000256" key="4">
    <source>
        <dbReference type="SAM" id="MobiDB-lite"/>
    </source>
</evidence>
<feature type="region of interest" description="Disordered" evidence="4">
    <location>
        <begin position="829"/>
        <end position="939"/>
    </location>
</feature>
<dbReference type="InterPro" id="IPR036397">
    <property type="entry name" value="RNaseH_sf"/>
</dbReference>
<dbReference type="Gene3D" id="3.30.420.10">
    <property type="entry name" value="Ribonuclease H-like superfamily/Ribonuclease H"/>
    <property type="match status" value="1"/>
</dbReference>
<sequence length="1172" mass="123879">MAKVAGHSAASPHAQRLATLALEHLRDHPALSVDELLTAVMRRFPGQRRERLAALLDEAVATGLLHRDSPGHISAPSGPTVRAAVAPTTGSSADATASGAAVTTSTVDTTTLPAPTDPAEVPRSEPPTDAPDAVGRALRAVIVDLESVVHTTTSDPYTDKRIYQVGAVRLSNDSAWVSEQPQFSAYVELPDDTWVIRSKRVREAHAAAAVSPRQALEDLYAYTNGTDLIVTYNGTQADFPLLSGTAAREDLPDLRGTYVDALYLTLALYPTATRHALAPLADDLGIDRTGLGWHDAVDDSELLARVLQHCAQTFAAMPVDRQDLLASLTADSPAWALVRSLAAGHLGAPEDELLGDERVHTTAEVAGVLNSDLAGHTPRRSPTGPVGRTAVSVRTSLRGADGKVDVTALARAVRPGAALRQPQTQMTHQMHTWVGQASSGLVEAPTGTGKSFAVLAVALDWLADDPDRTAIITTATKQLQAQLAADVAHLEAAIPGLLNASDVVKGKANRLSLRALTLSLSDATALLAAPAVPRRSRITSRNRFLGRVIFRELLAYLTLRLITSTTVEQSWAAHSVDPVDVPLFFTGYSNNAVSIWLESLSQANTGEYEAAAPTPLAVHTDGVKEALLGHRLILANHALLLAHLDELSDLGPDTLLILDEAHQLEDSATGALTATLDYRLVEDLYSELDSWTRDARPGIERDQATESVRNLGLLLDHEALPKIAGQAFDGRGTGVGALVGSRTVTLASPYSGASGAGQVRYLMGQLLRLSGMCDVLVGTLSAYRGGHAASMSFYDLERLDALVVGAAEVSATALRIVADTDAALGLPAPGTAGMAGTGQGSTPGGSPGPDDGPSTGNTNDDSCAGSGPAPDDATDDPGGDNDETLPLDATDPWGESDPDDLDPDAAQGPTGTGDGDLTDHTRTGDGAAPALGELPPGTTNQVVYAEEVEALRVELRRYRFRISTSPIELPADGTWQQFLATFERTYFVSATLRVAAQWTFIQSRLGLRSTVPTLHLPTPFDMKNQAELLCLADFPSWAEQSDGAMRTVAHQLTGYTREMIQPVLDEDDEIPDYDARGGFDGGAMVLTTAKSTAAGISQYLSESLRRDGDTTPVHSAVLLGNPRAVRQFDSPTDGGGVLVGTKGLWQGVDIADPDRLRLIWSTSFRSRRSPPP</sequence>
<dbReference type="InterPro" id="IPR027417">
    <property type="entry name" value="P-loop_NTPase"/>
</dbReference>
<evidence type="ECO:0000313" key="6">
    <source>
        <dbReference type="EMBL" id="MDD7965521.1"/>
    </source>
</evidence>
<evidence type="ECO:0000256" key="2">
    <source>
        <dbReference type="ARBA" id="ARBA00022801"/>
    </source>
</evidence>
<evidence type="ECO:0000313" key="7">
    <source>
        <dbReference type="Proteomes" id="UP001300763"/>
    </source>
</evidence>
<dbReference type="RefSeq" id="WP_274200060.1">
    <property type="nucleotide sequence ID" value="NZ_JAQZAO010000003.1"/>
</dbReference>
<feature type="compositionally biased region" description="Low complexity" evidence="4">
    <location>
        <begin position="86"/>
        <end position="119"/>
    </location>
</feature>
<organism evidence="6 7">
    <name type="scientific">Actinomycetospora lemnae</name>
    <dbReference type="NCBI Taxonomy" id="3019891"/>
    <lineage>
        <taxon>Bacteria</taxon>
        <taxon>Bacillati</taxon>
        <taxon>Actinomycetota</taxon>
        <taxon>Actinomycetes</taxon>
        <taxon>Pseudonocardiales</taxon>
        <taxon>Pseudonocardiaceae</taxon>
        <taxon>Actinomycetospora</taxon>
    </lineage>
</organism>
<dbReference type="InterPro" id="IPR012337">
    <property type="entry name" value="RNaseH-like_sf"/>
</dbReference>
<keyword evidence="6" id="KW-0269">Exonuclease</keyword>
<evidence type="ECO:0000259" key="5">
    <source>
        <dbReference type="PROSITE" id="PS51193"/>
    </source>
</evidence>
<protein>
    <submittedName>
        <fullName evidence="6">Exonuclease domain-containing protein</fullName>
    </submittedName>
</protein>
<feature type="compositionally biased region" description="Acidic residues" evidence="4">
    <location>
        <begin position="872"/>
        <end position="885"/>
    </location>
</feature>
<name>A0ABT5STL8_9PSEU</name>
<evidence type="ECO:0000256" key="3">
    <source>
        <dbReference type="ARBA" id="ARBA00022840"/>
    </source>
</evidence>
<accession>A0ABT5STL8</accession>
<dbReference type="Pfam" id="PF00929">
    <property type="entry name" value="RNase_T"/>
    <property type="match status" value="1"/>
</dbReference>
<proteinExistence type="predicted"/>
<dbReference type="SUPFAM" id="SSF52540">
    <property type="entry name" value="P-loop containing nucleoside triphosphate hydrolases"/>
    <property type="match status" value="1"/>
</dbReference>
<keyword evidence="3" id="KW-0067">ATP-binding</keyword>
<dbReference type="InterPro" id="IPR014013">
    <property type="entry name" value="Helic_SF1/SF2_ATP-bd_DinG/Rad3"/>
</dbReference>
<dbReference type="SUPFAM" id="SSF53098">
    <property type="entry name" value="Ribonuclease H-like"/>
    <property type="match status" value="1"/>
</dbReference>
<keyword evidence="2" id="KW-0378">Hydrolase</keyword>
<keyword evidence="6" id="KW-0540">Nuclease</keyword>
<keyword evidence="7" id="KW-1185">Reference proteome</keyword>
<dbReference type="InterPro" id="IPR013520">
    <property type="entry name" value="Ribonucl_H"/>
</dbReference>
<dbReference type="GO" id="GO:0004527">
    <property type="term" value="F:exonuclease activity"/>
    <property type="evidence" value="ECO:0007669"/>
    <property type="project" value="UniProtKB-KW"/>
</dbReference>
<comment type="caution">
    <text evidence="6">The sequence shown here is derived from an EMBL/GenBank/DDBJ whole genome shotgun (WGS) entry which is preliminary data.</text>
</comment>
<evidence type="ECO:0000256" key="1">
    <source>
        <dbReference type="ARBA" id="ARBA00022741"/>
    </source>
</evidence>
<dbReference type="EMBL" id="JAQZAO010000003">
    <property type="protein sequence ID" value="MDD7965521.1"/>
    <property type="molecule type" value="Genomic_DNA"/>
</dbReference>
<dbReference type="Proteomes" id="UP001300763">
    <property type="component" value="Unassembled WGS sequence"/>
</dbReference>
<reference evidence="6 7" key="1">
    <citation type="submission" date="2023-02" db="EMBL/GenBank/DDBJ databases">
        <title>Genome sequencing required for Actinomycetospora new species description.</title>
        <authorList>
            <person name="Saimee Y."/>
            <person name="Duangmal K."/>
        </authorList>
    </citation>
    <scope>NUCLEOTIDE SEQUENCE [LARGE SCALE GENOMIC DNA]</scope>
    <source>
        <strain evidence="6 7">DW7H6</strain>
    </source>
</reference>
<keyword evidence="1" id="KW-0547">Nucleotide-binding</keyword>
<gene>
    <name evidence="6" type="ORF">PGB27_09170</name>
</gene>
<feature type="domain" description="Helicase ATP-binding" evidence="5">
    <location>
        <begin position="409"/>
        <end position="724"/>
    </location>
</feature>
<feature type="compositionally biased region" description="Acidic residues" evidence="4">
    <location>
        <begin position="894"/>
        <end position="903"/>
    </location>
</feature>
<feature type="compositionally biased region" description="Gly residues" evidence="4">
    <location>
        <begin position="833"/>
        <end position="847"/>
    </location>
</feature>
<feature type="region of interest" description="Disordered" evidence="4">
    <location>
        <begin position="67"/>
        <end position="132"/>
    </location>
</feature>
<dbReference type="SMART" id="SM00479">
    <property type="entry name" value="EXOIII"/>
    <property type="match status" value="1"/>
</dbReference>
<dbReference type="PROSITE" id="PS51193">
    <property type="entry name" value="HELICASE_ATP_BIND_2"/>
    <property type="match status" value="1"/>
</dbReference>